<accession>A0ABT5JTG0</accession>
<evidence type="ECO:0000313" key="3">
    <source>
        <dbReference type="Proteomes" id="UP001221208"/>
    </source>
</evidence>
<dbReference type="EMBL" id="JAQQXR010000001">
    <property type="protein sequence ID" value="MDC8755988.1"/>
    <property type="molecule type" value="Genomic_DNA"/>
</dbReference>
<name>A0ABT5JTG0_9BURK</name>
<evidence type="ECO:0000256" key="1">
    <source>
        <dbReference type="SAM" id="MobiDB-lite"/>
    </source>
</evidence>
<evidence type="ECO:0000313" key="2">
    <source>
        <dbReference type="EMBL" id="MDC8755988.1"/>
    </source>
</evidence>
<keyword evidence="3" id="KW-1185">Reference proteome</keyword>
<reference evidence="2 3" key="1">
    <citation type="submission" date="2022-10" db="EMBL/GenBank/DDBJ databases">
        <title>Janthinobacterium sp. hw3 Genome sequencing.</title>
        <authorList>
            <person name="Park S."/>
        </authorList>
    </citation>
    <scope>NUCLEOTIDE SEQUENCE [LARGE SCALE GENOMIC DNA]</scope>
    <source>
        <strain evidence="3">hw3</strain>
    </source>
</reference>
<dbReference type="RefSeq" id="WP_273668619.1">
    <property type="nucleotide sequence ID" value="NZ_JAQQXR010000001.1"/>
</dbReference>
<gene>
    <name evidence="2" type="ORF">OIK44_00120</name>
</gene>
<proteinExistence type="predicted"/>
<comment type="caution">
    <text evidence="2">The sequence shown here is derived from an EMBL/GenBank/DDBJ whole genome shotgun (WGS) entry which is preliminary data.</text>
</comment>
<sequence length="107" mass="12026">MEQDEKCRPARPPTAAEHRNATTDMPPLVLVEIDPLAVVVAERRDDVYVADSVRTYGEMRETCPECKGVHLKLVLRQSDVRAAHLYCAQCTRCYDARFADGTSALNF</sequence>
<protein>
    <submittedName>
        <fullName evidence="2">Uncharacterized protein</fullName>
    </submittedName>
</protein>
<organism evidence="2 3">
    <name type="scientific">Janthinobacterium fluminis</name>
    <dbReference type="NCBI Taxonomy" id="2987524"/>
    <lineage>
        <taxon>Bacteria</taxon>
        <taxon>Pseudomonadati</taxon>
        <taxon>Pseudomonadota</taxon>
        <taxon>Betaproteobacteria</taxon>
        <taxon>Burkholderiales</taxon>
        <taxon>Oxalobacteraceae</taxon>
        <taxon>Janthinobacterium</taxon>
    </lineage>
</organism>
<feature type="region of interest" description="Disordered" evidence="1">
    <location>
        <begin position="1"/>
        <end position="24"/>
    </location>
</feature>
<dbReference type="Proteomes" id="UP001221208">
    <property type="component" value="Unassembled WGS sequence"/>
</dbReference>